<name>A0A2H9T214_9BACT</name>
<feature type="binding site" evidence="6">
    <location>
        <position position="77"/>
    </location>
    <ligand>
        <name>substrate</name>
    </ligand>
</feature>
<dbReference type="InterPro" id="IPR002467">
    <property type="entry name" value="Pept_M24A_MAP1"/>
</dbReference>
<dbReference type="EMBL" id="PFEN01000002">
    <property type="protein sequence ID" value="PJE69793.1"/>
    <property type="molecule type" value="Genomic_DNA"/>
</dbReference>
<evidence type="ECO:0000256" key="6">
    <source>
        <dbReference type="HAMAP-Rule" id="MF_01974"/>
    </source>
</evidence>
<evidence type="ECO:0000313" key="10">
    <source>
        <dbReference type="Proteomes" id="UP000236946"/>
    </source>
</evidence>
<organism evidence="9 10">
    <name type="scientific">Candidatus Staskawiczbacteria bacterium CG10_big_fil_rev_8_21_14_0_10_38_10</name>
    <dbReference type="NCBI Taxonomy" id="1974891"/>
    <lineage>
        <taxon>Bacteria</taxon>
        <taxon>Candidatus Staskawicziibacteriota</taxon>
    </lineage>
</organism>
<comment type="similarity">
    <text evidence="6">Belongs to the peptidase M24A family. Methionine aminopeptidase type 1 subfamily.</text>
</comment>
<sequence length="269" mass="29457">MIPIKSAEEIEIIEEGGKILAKIMKELEKLVQPGITTKELNRLAESLILNYGGKPSFKGHQNFPATLCTSINEEIVHCLPSDRVLKEGEIVSLDLGILYPAPARPASLGEAGEQARYGTGKSFHTDMAITLPVGKISPEVQRLIRVTKKALKRGLKKARPGNTFGDIGNTIQRYVEGQGFGIVRQLCGHGIGKNLHEEPQIPNYGKRKTGPEIKEGMVFCLEPMVTVGGWELKKAKDGYGYETADGSLSCHFEHTIATTKDGCRILTNY</sequence>
<comment type="subunit">
    <text evidence="6">Monomer.</text>
</comment>
<keyword evidence="5 6" id="KW-0378">Hydrolase</keyword>
<evidence type="ECO:0000256" key="4">
    <source>
        <dbReference type="ARBA" id="ARBA00022723"/>
    </source>
</evidence>
<dbReference type="GO" id="GO:0006508">
    <property type="term" value="P:proteolysis"/>
    <property type="evidence" value="ECO:0007669"/>
    <property type="project" value="UniProtKB-KW"/>
</dbReference>
<dbReference type="Pfam" id="PF00557">
    <property type="entry name" value="Peptidase_M24"/>
    <property type="match status" value="2"/>
</dbReference>
<feature type="binding site" evidence="6">
    <location>
        <position position="126"/>
    </location>
    <ligand>
        <name>a divalent metal cation</name>
        <dbReference type="ChEBI" id="CHEBI:60240"/>
        <label>1</label>
    </ligand>
</feature>
<dbReference type="InterPro" id="IPR036005">
    <property type="entry name" value="Creatinase/aminopeptidase-like"/>
</dbReference>
<accession>A0A2H9T214</accession>
<evidence type="ECO:0000256" key="2">
    <source>
        <dbReference type="ARBA" id="ARBA00022438"/>
    </source>
</evidence>
<comment type="catalytic activity">
    <reaction evidence="6 7">
        <text>Release of N-terminal amino acids, preferentially methionine, from peptides and arylamides.</text>
        <dbReference type="EC" id="3.4.11.18"/>
    </reaction>
</comment>
<feature type="binding site" evidence="6">
    <location>
        <position position="253"/>
    </location>
    <ligand>
        <name>a divalent metal cation</name>
        <dbReference type="ChEBI" id="CHEBI:60240"/>
        <label>2</label>
        <note>catalytic</note>
    </ligand>
</feature>
<comment type="cofactor">
    <cofactor evidence="6">
        <name>Co(2+)</name>
        <dbReference type="ChEBI" id="CHEBI:48828"/>
    </cofactor>
    <cofactor evidence="6">
        <name>Zn(2+)</name>
        <dbReference type="ChEBI" id="CHEBI:29105"/>
    </cofactor>
    <cofactor evidence="6">
        <name>Mn(2+)</name>
        <dbReference type="ChEBI" id="CHEBI:29035"/>
    </cofactor>
    <cofactor evidence="6">
        <name>Fe(2+)</name>
        <dbReference type="ChEBI" id="CHEBI:29033"/>
    </cofactor>
    <text evidence="6">Binds 2 divalent metal cations per subunit. Has a high-affinity and a low affinity metal-binding site. The true nature of the physiological cofactor is under debate. The enzyme is active with cobalt, zinc, manganese or divalent iron ions. Most likely, methionine aminopeptidases function as mononuclear Fe(2+)-metalloproteases under physiological conditions, and the catalytically relevant metal-binding site has been assigned to the histidine-containing high-affinity site.</text>
</comment>
<dbReference type="Proteomes" id="UP000236946">
    <property type="component" value="Unassembled WGS sequence"/>
</dbReference>
<feature type="binding site" evidence="6">
    <location>
        <position position="196"/>
    </location>
    <ligand>
        <name>substrate</name>
    </ligand>
</feature>
<dbReference type="CDD" id="cd01086">
    <property type="entry name" value="MetAP1"/>
    <property type="match status" value="1"/>
</dbReference>
<dbReference type="PANTHER" id="PTHR43330:SF27">
    <property type="entry name" value="METHIONINE AMINOPEPTIDASE"/>
    <property type="match status" value="1"/>
</dbReference>
<feature type="domain" description="Peptidase M24" evidence="8">
    <location>
        <begin position="12"/>
        <end position="99"/>
    </location>
</feature>
<dbReference type="GO" id="GO:0070006">
    <property type="term" value="F:metalloaminopeptidase activity"/>
    <property type="evidence" value="ECO:0007669"/>
    <property type="project" value="UniProtKB-UniRule"/>
</dbReference>
<feature type="binding site" evidence="6">
    <location>
        <position position="189"/>
    </location>
    <ligand>
        <name>a divalent metal cation</name>
        <dbReference type="ChEBI" id="CHEBI:60240"/>
        <label>2</label>
        <note>catalytic</note>
    </ligand>
</feature>
<proteinExistence type="inferred from homology"/>
<dbReference type="EC" id="3.4.11.18" evidence="6 7"/>
<keyword evidence="3 6" id="KW-0645">Protease</keyword>
<dbReference type="NCBIfam" id="TIGR00500">
    <property type="entry name" value="met_pdase_I"/>
    <property type="match status" value="1"/>
</dbReference>
<gene>
    <name evidence="6 9" type="primary">map</name>
    <name evidence="9" type="ORF">COU98_00210</name>
</gene>
<feature type="binding site" evidence="6">
    <location>
        <position position="126"/>
    </location>
    <ligand>
        <name>a divalent metal cation</name>
        <dbReference type="ChEBI" id="CHEBI:60240"/>
        <label>2</label>
        <note>catalytic</note>
    </ligand>
</feature>
<dbReference type="SUPFAM" id="SSF55920">
    <property type="entry name" value="Creatinase/aminopeptidase"/>
    <property type="match status" value="1"/>
</dbReference>
<comment type="function">
    <text evidence="1 6">Removes the N-terminal methionine from nascent proteins. The N-terminal methionine is often cleaved when the second residue in the primary sequence is small and uncharged (Met-Ala-, Cys, Gly, Pro, Ser, Thr, or Val). Requires deformylation of the N(alpha)-formylated initiator methionine before it can be hydrolyzed.</text>
</comment>
<feature type="binding site" evidence="6">
    <location>
        <position position="94"/>
    </location>
    <ligand>
        <name>a divalent metal cation</name>
        <dbReference type="ChEBI" id="CHEBI:60240"/>
        <label>1</label>
    </ligand>
</feature>
<evidence type="ECO:0000259" key="8">
    <source>
        <dbReference type="Pfam" id="PF00557"/>
    </source>
</evidence>
<dbReference type="PANTHER" id="PTHR43330">
    <property type="entry name" value="METHIONINE AMINOPEPTIDASE"/>
    <property type="match status" value="1"/>
</dbReference>
<evidence type="ECO:0000256" key="5">
    <source>
        <dbReference type="ARBA" id="ARBA00022801"/>
    </source>
</evidence>
<dbReference type="PRINTS" id="PR00599">
    <property type="entry name" value="MAPEPTIDASE"/>
</dbReference>
<dbReference type="Gene3D" id="3.90.230.10">
    <property type="entry name" value="Creatinase/methionine aminopeptidase superfamily"/>
    <property type="match status" value="1"/>
</dbReference>
<feature type="binding site" evidence="6">
    <location>
        <position position="222"/>
    </location>
    <ligand>
        <name>a divalent metal cation</name>
        <dbReference type="ChEBI" id="CHEBI:60240"/>
        <label>2</label>
        <note>catalytic</note>
    </ligand>
</feature>
<protein>
    <recommendedName>
        <fullName evidence="6 7">Methionine aminopeptidase</fullName>
        <shortName evidence="6">MAP</shortName>
        <shortName evidence="6">MetAP</shortName>
        <ecNumber evidence="6 7">3.4.11.18</ecNumber>
    </recommendedName>
    <alternativeName>
        <fullName evidence="6">Peptidase M</fullName>
    </alternativeName>
</protein>
<evidence type="ECO:0000256" key="3">
    <source>
        <dbReference type="ARBA" id="ARBA00022670"/>
    </source>
</evidence>
<dbReference type="GO" id="GO:0005829">
    <property type="term" value="C:cytosol"/>
    <property type="evidence" value="ECO:0007669"/>
    <property type="project" value="TreeGrafter"/>
</dbReference>
<dbReference type="AlphaFoldDB" id="A0A2H9T214"/>
<dbReference type="GO" id="GO:0046872">
    <property type="term" value="F:metal ion binding"/>
    <property type="evidence" value="ECO:0007669"/>
    <property type="project" value="UniProtKB-UniRule"/>
</dbReference>
<keyword evidence="4 6" id="KW-0479">Metal-binding</keyword>
<comment type="caution">
    <text evidence="9">The sequence shown here is derived from an EMBL/GenBank/DDBJ whole genome shotgun (WGS) entry which is preliminary data.</text>
</comment>
<evidence type="ECO:0000313" key="9">
    <source>
        <dbReference type="EMBL" id="PJE69793.1"/>
    </source>
</evidence>
<evidence type="ECO:0000256" key="7">
    <source>
        <dbReference type="RuleBase" id="RU003653"/>
    </source>
</evidence>
<dbReference type="GO" id="GO:0004239">
    <property type="term" value="F:initiator methionyl aminopeptidase activity"/>
    <property type="evidence" value="ECO:0007669"/>
    <property type="project" value="UniProtKB-UniRule"/>
</dbReference>
<reference evidence="10" key="1">
    <citation type="submission" date="2017-09" db="EMBL/GenBank/DDBJ databases">
        <title>Depth-based differentiation of microbial function through sediment-hosted aquifers and enrichment of novel symbionts in the deep terrestrial subsurface.</title>
        <authorList>
            <person name="Probst A.J."/>
            <person name="Ladd B."/>
            <person name="Jarett J.K."/>
            <person name="Geller-Mcgrath D.E."/>
            <person name="Sieber C.M.K."/>
            <person name="Emerson J.B."/>
            <person name="Anantharaman K."/>
            <person name="Thomas B.C."/>
            <person name="Malmstrom R."/>
            <person name="Stieglmeier M."/>
            <person name="Klingl A."/>
            <person name="Woyke T."/>
            <person name="Ryan C.M."/>
            <person name="Banfield J.F."/>
        </authorList>
    </citation>
    <scope>NUCLEOTIDE SEQUENCE [LARGE SCALE GENOMIC DNA]</scope>
</reference>
<keyword evidence="2 6" id="KW-0031">Aminopeptidase</keyword>
<evidence type="ECO:0000256" key="1">
    <source>
        <dbReference type="ARBA" id="ARBA00002521"/>
    </source>
</evidence>
<dbReference type="HAMAP" id="MF_01974">
    <property type="entry name" value="MetAP_1"/>
    <property type="match status" value="1"/>
</dbReference>
<feature type="domain" description="Peptidase M24" evidence="8">
    <location>
        <begin position="121"/>
        <end position="260"/>
    </location>
</feature>
<dbReference type="InterPro" id="IPR001714">
    <property type="entry name" value="Pept_M24_MAP"/>
</dbReference>
<dbReference type="InterPro" id="IPR000994">
    <property type="entry name" value="Pept_M24"/>
</dbReference>
<feature type="binding site" evidence="6">
    <location>
        <position position="253"/>
    </location>
    <ligand>
        <name>a divalent metal cation</name>
        <dbReference type="ChEBI" id="CHEBI:60240"/>
        <label>1</label>
    </ligand>
</feature>